<dbReference type="Proteomes" id="UP000295510">
    <property type="component" value="Unassembled WGS sequence"/>
</dbReference>
<evidence type="ECO:0000313" key="2">
    <source>
        <dbReference type="Proteomes" id="UP000295510"/>
    </source>
</evidence>
<keyword evidence="2" id="KW-1185">Reference proteome</keyword>
<dbReference type="AlphaFoldDB" id="A0A4R6UCY1"/>
<reference evidence="1 2" key="1">
    <citation type="submission" date="2019-03" db="EMBL/GenBank/DDBJ databases">
        <title>Genomic Encyclopedia of Type Strains, Phase IV (KMG-IV): sequencing the most valuable type-strain genomes for metagenomic binning, comparative biology and taxonomic classification.</title>
        <authorList>
            <person name="Goeker M."/>
        </authorList>
    </citation>
    <scope>NUCLEOTIDE SEQUENCE [LARGE SCALE GENOMIC DNA]</scope>
    <source>
        <strain evidence="1 2">DSM 19605</strain>
    </source>
</reference>
<dbReference type="EMBL" id="SNYL01000014">
    <property type="protein sequence ID" value="TDQ40954.1"/>
    <property type="molecule type" value="Genomic_DNA"/>
</dbReference>
<comment type="caution">
    <text evidence="1">The sequence shown here is derived from an EMBL/GenBank/DDBJ whole genome shotgun (WGS) entry which is preliminary data.</text>
</comment>
<proteinExistence type="predicted"/>
<dbReference type="InterPro" id="IPR037026">
    <property type="entry name" value="Vgr_OB-fold_dom_sf"/>
</dbReference>
<name>A0A4R6UCY1_9BURK</name>
<sequence>MIETHDEAGVTLRYAFVTALDETAHTIRAQIPDLEIETWWLPVLTMGSRGDRHYGLPDIGEHVAVLLDRRGETGVCLGCIYSQRDPAPVTGAPDRHHIRFRDGTTIDYDRRTHKLSVHCVGDIEIVSATHIILRAPRIDLN</sequence>
<dbReference type="OrthoDB" id="4931325at2"/>
<gene>
    <name evidence="1" type="ORF">DFR43_11439</name>
</gene>
<dbReference type="NCBIfam" id="TIGR01644">
    <property type="entry name" value="phage_P2_V"/>
    <property type="match status" value="1"/>
</dbReference>
<protein>
    <submittedName>
        <fullName evidence="1">Phage baseplate assembly protein V</fullName>
    </submittedName>
</protein>
<evidence type="ECO:0000313" key="1">
    <source>
        <dbReference type="EMBL" id="TDQ40954.1"/>
    </source>
</evidence>
<organism evidence="1 2">
    <name type="scientific">Tepidicella xavieri</name>
    <dbReference type="NCBI Taxonomy" id="360241"/>
    <lineage>
        <taxon>Bacteria</taxon>
        <taxon>Pseudomonadati</taxon>
        <taxon>Pseudomonadota</taxon>
        <taxon>Betaproteobacteria</taxon>
        <taxon>Burkholderiales</taxon>
        <taxon>Tepidicella</taxon>
    </lineage>
</organism>
<dbReference type="RefSeq" id="WP_133598596.1">
    <property type="nucleotide sequence ID" value="NZ_SNYL01000014.1"/>
</dbReference>
<accession>A0A4R6UCY1</accession>
<dbReference type="Gene3D" id="6.20.150.10">
    <property type="match status" value="1"/>
</dbReference>
<dbReference type="InterPro" id="IPR013046">
    <property type="entry name" value="GpV/Gp45"/>
</dbReference>
<dbReference type="Gene3D" id="2.40.50.230">
    <property type="entry name" value="Gp5 N-terminal domain"/>
    <property type="match status" value="1"/>
</dbReference>